<sequence>MALATPALCAFDDIKHFEELIVLKGGIAEKTTTDKQYDIVSFSHRIDPRSCCVFQIDAMGFLFFSQTESAAVLRHTNASLLSDFLEILNETIV</sequence>
<evidence type="ECO:0000313" key="1">
    <source>
        <dbReference type="EMBL" id="MUZ74242.1"/>
    </source>
</evidence>
<dbReference type="EMBL" id="WPHU01000003">
    <property type="protein sequence ID" value="MVA56064.1"/>
    <property type="molecule type" value="Genomic_DNA"/>
</dbReference>
<evidence type="ECO:0000313" key="3">
    <source>
        <dbReference type="Proteomes" id="UP000440716"/>
    </source>
</evidence>
<dbReference type="AlphaFoldDB" id="A0A6L6VLF1"/>
<proteinExistence type="predicted"/>
<comment type="caution">
    <text evidence="1">The sequence shown here is derived from an EMBL/GenBank/DDBJ whole genome shotgun (WGS) entry which is preliminary data.</text>
</comment>
<dbReference type="EMBL" id="WPHR01000014">
    <property type="protein sequence ID" value="MUZ74242.1"/>
    <property type="molecule type" value="Genomic_DNA"/>
</dbReference>
<name>A0A6L6VLF1_AGRVI</name>
<organism evidence="1 4">
    <name type="scientific">Agrobacterium vitis</name>
    <name type="common">Rhizobium vitis</name>
    <dbReference type="NCBI Taxonomy" id="373"/>
    <lineage>
        <taxon>Bacteria</taxon>
        <taxon>Pseudomonadati</taxon>
        <taxon>Pseudomonadota</taxon>
        <taxon>Alphaproteobacteria</taxon>
        <taxon>Hyphomicrobiales</taxon>
        <taxon>Rhizobiaceae</taxon>
        <taxon>Rhizobium/Agrobacterium group</taxon>
        <taxon>Agrobacterium</taxon>
    </lineage>
</organism>
<dbReference type="Proteomes" id="UP000477951">
    <property type="component" value="Unassembled WGS sequence"/>
</dbReference>
<gene>
    <name evidence="2" type="ORF">GOZ88_08055</name>
    <name evidence="1" type="ORF">GOZ90_16260</name>
</gene>
<evidence type="ECO:0000313" key="4">
    <source>
        <dbReference type="Proteomes" id="UP000477951"/>
    </source>
</evidence>
<dbReference type="RefSeq" id="WP_156590821.1">
    <property type="nucleotide sequence ID" value="NZ_WPHR01000014.1"/>
</dbReference>
<accession>A0A6L6VLF1</accession>
<protein>
    <submittedName>
        <fullName evidence="1">Uncharacterized protein</fullName>
    </submittedName>
</protein>
<evidence type="ECO:0000313" key="2">
    <source>
        <dbReference type="EMBL" id="MVA56064.1"/>
    </source>
</evidence>
<reference evidence="3 4" key="1">
    <citation type="submission" date="2019-12" db="EMBL/GenBank/DDBJ databases">
        <title>Whole-genome sequencing of Allorhizobium vitis.</title>
        <authorList>
            <person name="Gan H.M."/>
            <person name="Szegedi E."/>
            <person name="Burr T."/>
            <person name="Savka M.A."/>
        </authorList>
    </citation>
    <scope>NUCLEOTIDE SEQUENCE [LARGE SCALE GENOMIC DNA]</scope>
    <source>
        <strain evidence="2 3">CG415</strain>
        <strain evidence="1 4">CG516</strain>
    </source>
</reference>
<dbReference type="Proteomes" id="UP000440716">
    <property type="component" value="Unassembled WGS sequence"/>
</dbReference>